<comment type="catalytic activity">
    <reaction evidence="1 8">
        <text>Hydrolysis of terminal non-reducing alpha-L-arabinofuranoside residues in alpha-L-arabinosides.</text>
        <dbReference type="EC" id="3.2.1.55"/>
    </reaction>
</comment>
<name>A0A8H7XKG9_PSICU</name>
<dbReference type="Gene3D" id="2.115.10.20">
    <property type="entry name" value="Glycosyl hydrolase domain, family 43"/>
    <property type="match status" value="1"/>
</dbReference>
<feature type="compositionally biased region" description="Low complexity" evidence="9">
    <location>
        <begin position="16"/>
        <end position="37"/>
    </location>
</feature>
<comment type="similarity">
    <text evidence="3 8">Belongs to the glycosyl hydrolase 62 family.</text>
</comment>
<reference evidence="10" key="1">
    <citation type="submission" date="2021-02" db="EMBL/GenBank/DDBJ databases">
        <title>Psilocybe cubensis genome.</title>
        <authorList>
            <person name="Mckernan K.J."/>
            <person name="Crawford S."/>
            <person name="Trippe A."/>
            <person name="Kane L.T."/>
            <person name="Mclaughlin S."/>
        </authorList>
    </citation>
    <scope>NUCLEOTIDE SEQUENCE [LARGE SCALE GENOMIC DNA]</scope>
    <source>
        <strain evidence="10">MGC-MH-2018</strain>
    </source>
</reference>
<sequence length="353" mass="38293">MTAYYSQCIPGTASSTTAAGGTTTTKSSAPTSTGTGKLPTSFKWSSSDALISPKVDSHNVLAIKDPSIVNYNGVYHVFASIVTSGGYSIVYLNFTDFSQAHNANQFYLQNSAIGSGYRAAPQIFFFAPQNLWYLVFQDGNVGYSTNPNISNPAGWSAVQNFYSSTPSIISSNIGSGNWVDMWVICDSANCHLFSSDDNGHLYRAETSLSNFPHGFGQPVIAMSSPSNIYALFEASNVYNYGSGYLLIVEAIGSDGHRYFRSWTSSSLTGTWAELADTESNPFARSTNVVFPENPGWTQDISHGEMIRSGHDQTLTIDPCNLKYLYQGDAPGSYSDYNSIPWRLALLTQTNSAC</sequence>
<dbReference type="GO" id="GO:0045493">
    <property type="term" value="P:xylan catabolic process"/>
    <property type="evidence" value="ECO:0007669"/>
    <property type="project" value="UniProtKB-UniRule"/>
</dbReference>
<keyword evidence="6 8" id="KW-0378">Hydrolase</keyword>
<comment type="caution">
    <text evidence="10">The sequence shown here is derived from an EMBL/GenBank/DDBJ whole genome shotgun (WGS) entry which is preliminary data.</text>
</comment>
<evidence type="ECO:0000256" key="9">
    <source>
        <dbReference type="SAM" id="MobiDB-lite"/>
    </source>
</evidence>
<organism evidence="10">
    <name type="scientific">Psilocybe cubensis</name>
    <name type="common">Psychedelic mushroom</name>
    <name type="synonym">Stropharia cubensis</name>
    <dbReference type="NCBI Taxonomy" id="181762"/>
    <lineage>
        <taxon>Eukaryota</taxon>
        <taxon>Fungi</taxon>
        <taxon>Dikarya</taxon>
        <taxon>Basidiomycota</taxon>
        <taxon>Agaricomycotina</taxon>
        <taxon>Agaricomycetes</taxon>
        <taxon>Agaricomycetidae</taxon>
        <taxon>Agaricales</taxon>
        <taxon>Agaricineae</taxon>
        <taxon>Strophariaceae</taxon>
        <taxon>Psilocybe</taxon>
    </lineage>
</organism>
<comment type="function">
    <text evidence="8">Alpha-L-arabinofuranosidase involved in the hydrolysis of xylan, a major structural heterogeneous polysaccharide found in plant biomass representing the second most abundant polysaccharide in the biosphere, after cellulose.</text>
</comment>
<dbReference type="PANTHER" id="PTHR40631:SF2">
    <property type="entry name" value="ALPHA-L-ARABINOFURANOSIDASE"/>
    <property type="match status" value="1"/>
</dbReference>
<dbReference type="InterPro" id="IPR005193">
    <property type="entry name" value="GH62_arabinosidase"/>
</dbReference>
<dbReference type="InterPro" id="IPR023296">
    <property type="entry name" value="Glyco_hydro_beta-prop_sf"/>
</dbReference>
<keyword evidence="4 8" id="KW-0964">Secreted</keyword>
<evidence type="ECO:0000256" key="3">
    <source>
        <dbReference type="ARBA" id="ARBA00007396"/>
    </source>
</evidence>
<dbReference type="AlphaFoldDB" id="A0A8H7XKG9"/>
<dbReference type="EMBL" id="JAFIQS010000019">
    <property type="protein sequence ID" value="KAG5162472.1"/>
    <property type="molecule type" value="Genomic_DNA"/>
</dbReference>
<keyword evidence="7 8" id="KW-0326">Glycosidase</keyword>
<evidence type="ECO:0000256" key="6">
    <source>
        <dbReference type="ARBA" id="ARBA00022801"/>
    </source>
</evidence>
<dbReference type="GO" id="GO:0005576">
    <property type="term" value="C:extracellular region"/>
    <property type="evidence" value="ECO:0007669"/>
    <property type="project" value="UniProtKB-SubCell"/>
</dbReference>
<dbReference type="CDD" id="cd08987">
    <property type="entry name" value="GH62"/>
    <property type="match status" value="1"/>
</dbReference>
<gene>
    <name evidence="10" type="ORF">JR316_012797</name>
</gene>
<evidence type="ECO:0000256" key="1">
    <source>
        <dbReference type="ARBA" id="ARBA00001462"/>
    </source>
</evidence>
<dbReference type="GO" id="GO:0046373">
    <property type="term" value="P:L-arabinose metabolic process"/>
    <property type="evidence" value="ECO:0007669"/>
    <property type="project" value="UniProtKB-UniRule"/>
</dbReference>
<proteinExistence type="inferred from homology"/>
<keyword evidence="5 8" id="KW-0732">Signal</keyword>
<dbReference type="OrthoDB" id="3156236at2759"/>
<evidence type="ECO:0000256" key="8">
    <source>
        <dbReference type="RuleBase" id="RU368117"/>
    </source>
</evidence>
<evidence type="ECO:0000313" key="10">
    <source>
        <dbReference type="EMBL" id="KAG5162472.1"/>
    </source>
</evidence>
<feature type="region of interest" description="Disordered" evidence="9">
    <location>
        <begin position="16"/>
        <end position="39"/>
    </location>
</feature>
<dbReference type="Pfam" id="PF03664">
    <property type="entry name" value="Glyco_hydro_62"/>
    <property type="match status" value="1"/>
</dbReference>
<dbReference type="PANTHER" id="PTHR40631">
    <property type="entry name" value="ALPHA-L-ARABINOFURANOSIDASE AXHA-2-RELATED"/>
    <property type="match status" value="1"/>
</dbReference>
<dbReference type="SUPFAM" id="SSF75005">
    <property type="entry name" value="Arabinanase/levansucrase/invertase"/>
    <property type="match status" value="1"/>
</dbReference>
<evidence type="ECO:0000256" key="7">
    <source>
        <dbReference type="ARBA" id="ARBA00023295"/>
    </source>
</evidence>
<dbReference type="EC" id="3.2.1.55" evidence="8"/>
<evidence type="ECO:0000256" key="5">
    <source>
        <dbReference type="ARBA" id="ARBA00022729"/>
    </source>
</evidence>
<protein>
    <recommendedName>
        <fullName evidence="8">Alpha-L-arabinofuranosidase</fullName>
        <ecNumber evidence="8">3.2.1.55</ecNumber>
    </recommendedName>
</protein>
<accession>A0A8H7XKG9</accession>
<evidence type="ECO:0000256" key="4">
    <source>
        <dbReference type="ARBA" id="ARBA00022525"/>
    </source>
</evidence>
<dbReference type="GO" id="GO:0046556">
    <property type="term" value="F:alpha-L-arabinofuranosidase activity"/>
    <property type="evidence" value="ECO:0007669"/>
    <property type="project" value="UniProtKB-UniRule"/>
</dbReference>
<evidence type="ECO:0000256" key="2">
    <source>
        <dbReference type="ARBA" id="ARBA00004613"/>
    </source>
</evidence>
<comment type="subcellular location">
    <subcellularLocation>
        <location evidence="2 8">Secreted</location>
    </subcellularLocation>
</comment>